<evidence type="ECO:0000313" key="2">
    <source>
        <dbReference type="Proteomes" id="UP000305067"/>
    </source>
</evidence>
<dbReference type="Gene3D" id="3.80.10.10">
    <property type="entry name" value="Ribonuclease Inhibitor"/>
    <property type="match status" value="1"/>
</dbReference>
<organism evidence="1 2">
    <name type="scientific">Pterulicium gracile</name>
    <dbReference type="NCBI Taxonomy" id="1884261"/>
    <lineage>
        <taxon>Eukaryota</taxon>
        <taxon>Fungi</taxon>
        <taxon>Dikarya</taxon>
        <taxon>Basidiomycota</taxon>
        <taxon>Agaricomycotina</taxon>
        <taxon>Agaricomycetes</taxon>
        <taxon>Agaricomycetidae</taxon>
        <taxon>Agaricales</taxon>
        <taxon>Pleurotineae</taxon>
        <taxon>Pterulaceae</taxon>
        <taxon>Pterulicium</taxon>
    </lineage>
</organism>
<protein>
    <submittedName>
        <fullName evidence="1">Uncharacterized protein</fullName>
    </submittedName>
</protein>
<proteinExistence type="predicted"/>
<gene>
    <name evidence="1" type="ORF">BDV98DRAFT_562185</name>
</gene>
<dbReference type="AlphaFoldDB" id="A0A5C3QQZ3"/>
<reference evidence="1 2" key="1">
    <citation type="journal article" date="2019" name="Nat. Ecol. Evol.">
        <title>Megaphylogeny resolves global patterns of mushroom evolution.</title>
        <authorList>
            <person name="Varga T."/>
            <person name="Krizsan K."/>
            <person name="Foldi C."/>
            <person name="Dima B."/>
            <person name="Sanchez-Garcia M."/>
            <person name="Sanchez-Ramirez S."/>
            <person name="Szollosi G.J."/>
            <person name="Szarkandi J.G."/>
            <person name="Papp V."/>
            <person name="Albert L."/>
            <person name="Andreopoulos W."/>
            <person name="Angelini C."/>
            <person name="Antonin V."/>
            <person name="Barry K.W."/>
            <person name="Bougher N.L."/>
            <person name="Buchanan P."/>
            <person name="Buyck B."/>
            <person name="Bense V."/>
            <person name="Catcheside P."/>
            <person name="Chovatia M."/>
            <person name="Cooper J."/>
            <person name="Damon W."/>
            <person name="Desjardin D."/>
            <person name="Finy P."/>
            <person name="Geml J."/>
            <person name="Haridas S."/>
            <person name="Hughes K."/>
            <person name="Justo A."/>
            <person name="Karasinski D."/>
            <person name="Kautmanova I."/>
            <person name="Kiss B."/>
            <person name="Kocsube S."/>
            <person name="Kotiranta H."/>
            <person name="LaButti K.M."/>
            <person name="Lechner B.E."/>
            <person name="Liimatainen K."/>
            <person name="Lipzen A."/>
            <person name="Lukacs Z."/>
            <person name="Mihaltcheva S."/>
            <person name="Morgado L.N."/>
            <person name="Niskanen T."/>
            <person name="Noordeloos M.E."/>
            <person name="Ohm R.A."/>
            <person name="Ortiz-Santana B."/>
            <person name="Ovrebo C."/>
            <person name="Racz N."/>
            <person name="Riley R."/>
            <person name="Savchenko A."/>
            <person name="Shiryaev A."/>
            <person name="Soop K."/>
            <person name="Spirin V."/>
            <person name="Szebenyi C."/>
            <person name="Tomsovsky M."/>
            <person name="Tulloss R.E."/>
            <person name="Uehling J."/>
            <person name="Grigoriev I.V."/>
            <person name="Vagvolgyi C."/>
            <person name="Papp T."/>
            <person name="Martin F.M."/>
            <person name="Miettinen O."/>
            <person name="Hibbett D.S."/>
            <person name="Nagy L.G."/>
        </authorList>
    </citation>
    <scope>NUCLEOTIDE SEQUENCE [LARGE SCALE GENOMIC DNA]</scope>
    <source>
        <strain evidence="1 2">CBS 309.79</strain>
    </source>
</reference>
<dbReference type="Proteomes" id="UP000305067">
    <property type="component" value="Unassembled WGS sequence"/>
</dbReference>
<dbReference type="Gene3D" id="1.20.1280.50">
    <property type="match status" value="1"/>
</dbReference>
<evidence type="ECO:0000313" key="1">
    <source>
        <dbReference type="EMBL" id="TFL04396.1"/>
    </source>
</evidence>
<sequence length="489" mass="55088">MPNSDTNDDHGIHVLSDDVLLMIFEALLQPLSSEAASPPPWRISFICSRWRNLVLSTPSLWTKVTFQPEIDEEDDDTVQTETLEVQLARAGSCALDVMIDFSWLDKKAPKALDDQFRMLLASMDRWHSLKLRNRLPQNWTLGSSGSSYSSSPVFPSLRKLSVDKDSWIKDGSLRNTPVLTDLTLVDIAINPSDPLCWHNLQRLELTRCRGTAFDILTLLECSAANLRVFKLFLFTSLPNPQDPGPMPVVELPELREVYTTGSSLQWRPPTSTLFTIATQLRLPRLELLHLKRVNRNDLRQLHQLVSKFPPGSCLTKFVLEEAELKDEDTEDLIRALSEWYPLESFSFGNSNSATTSVTAGLLEALRWPGRGICPELRTLTLTSLELSSRSLEALVRSRTRDDEEDSPARLKLVKLQDIVLTEGGGNLQWLRTMGEQGTVEISDSQLWYRRAAMGLSTTPAKALPLHHQWQAAPPSRTSSIWSMLSALVF</sequence>
<dbReference type="SUPFAM" id="SSF52047">
    <property type="entry name" value="RNI-like"/>
    <property type="match status" value="1"/>
</dbReference>
<dbReference type="OrthoDB" id="3221235at2759"/>
<accession>A0A5C3QQZ3</accession>
<keyword evidence="2" id="KW-1185">Reference proteome</keyword>
<dbReference type="EMBL" id="ML178818">
    <property type="protein sequence ID" value="TFL04396.1"/>
    <property type="molecule type" value="Genomic_DNA"/>
</dbReference>
<dbReference type="InterPro" id="IPR032675">
    <property type="entry name" value="LRR_dom_sf"/>
</dbReference>
<name>A0A5C3QQZ3_9AGAR</name>